<comment type="subunit">
    <text evidence="4 9">Homodimer.</text>
</comment>
<dbReference type="InterPro" id="IPR004839">
    <property type="entry name" value="Aminotransferase_I/II_large"/>
</dbReference>
<dbReference type="PANTHER" id="PTHR13693:SF3">
    <property type="entry name" value="LD36009P"/>
    <property type="match status" value="1"/>
</dbReference>
<evidence type="ECO:0000259" key="10">
    <source>
        <dbReference type="Pfam" id="PF00155"/>
    </source>
</evidence>
<dbReference type="InterPro" id="IPR001917">
    <property type="entry name" value="Aminotrans_II_pyridoxalP_BS"/>
</dbReference>
<name>A0A1I6BBI4_9BACI</name>
<keyword evidence="5 9" id="KW-0808">Transferase</keyword>
<evidence type="ECO:0000256" key="3">
    <source>
        <dbReference type="ARBA" id="ARBA00010008"/>
    </source>
</evidence>
<dbReference type="PANTHER" id="PTHR13693">
    <property type="entry name" value="CLASS II AMINOTRANSFERASE/8-AMINO-7-OXONONANOATE SYNTHASE"/>
    <property type="match status" value="1"/>
</dbReference>
<comment type="cofactor">
    <cofactor evidence="1 9">
        <name>pyridoxal 5'-phosphate</name>
        <dbReference type="ChEBI" id="CHEBI:597326"/>
    </cofactor>
</comment>
<dbReference type="Gene3D" id="3.40.640.10">
    <property type="entry name" value="Type I PLP-dependent aspartate aminotransferase-like (Major domain)"/>
    <property type="match status" value="1"/>
</dbReference>
<dbReference type="SUPFAM" id="SSF53383">
    <property type="entry name" value="PLP-dependent transferases"/>
    <property type="match status" value="1"/>
</dbReference>
<keyword evidence="6" id="KW-0093">Biotin biosynthesis</keyword>
<keyword evidence="12" id="KW-1185">Reference proteome</keyword>
<evidence type="ECO:0000256" key="1">
    <source>
        <dbReference type="ARBA" id="ARBA00001933"/>
    </source>
</evidence>
<protein>
    <recommendedName>
        <fullName evidence="9">8-amino-7-ketopelargonate synthase</fullName>
        <ecNumber evidence="9">2.3.1.47</ecNumber>
    </recommendedName>
</protein>
<evidence type="ECO:0000256" key="2">
    <source>
        <dbReference type="ARBA" id="ARBA00004746"/>
    </source>
</evidence>
<gene>
    <name evidence="11" type="ORF">SAMN02745910_03400</name>
</gene>
<dbReference type="Pfam" id="PF00155">
    <property type="entry name" value="Aminotran_1_2"/>
    <property type="match status" value="1"/>
</dbReference>
<dbReference type="InterPro" id="IPR015421">
    <property type="entry name" value="PyrdxlP-dep_Trfase_major"/>
</dbReference>
<dbReference type="Gene3D" id="3.90.1150.10">
    <property type="entry name" value="Aspartate Aminotransferase, domain 1"/>
    <property type="match status" value="1"/>
</dbReference>
<reference evidence="11 12" key="1">
    <citation type="submission" date="2016-10" db="EMBL/GenBank/DDBJ databases">
        <authorList>
            <person name="Varghese N."/>
            <person name="Submissions S."/>
        </authorList>
    </citation>
    <scope>NUCLEOTIDE SEQUENCE [LARGE SCALE GENOMIC DNA]</scope>
    <source>
        <strain evidence="11 12">DSM 13796</strain>
    </source>
</reference>
<dbReference type="RefSeq" id="WP_407719649.1">
    <property type="nucleotide sequence ID" value="NZ_FOXX01000009.1"/>
</dbReference>
<proteinExistence type="inferred from homology"/>
<dbReference type="CDD" id="cd06454">
    <property type="entry name" value="KBL_like"/>
    <property type="match status" value="1"/>
</dbReference>
<evidence type="ECO:0000256" key="4">
    <source>
        <dbReference type="ARBA" id="ARBA00011738"/>
    </source>
</evidence>
<dbReference type="InterPro" id="IPR004723">
    <property type="entry name" value="AONS_Archaea/Proteobacteria"/>
</dbReference>
<dbReference type="PROSITE" id="PS00599">
    <property type="entry name" value="AA_TRANSFER_CLASS_2"/>
    <property type="match status" value="1"/>
</dbReference>
<evidence type="ECO:0000256" key="6">
    <source>
        <dbReference type="ARBA" id="ARBA00022756"/>
    </source>
</evidence>
<dbReference type="InterPro" id="IPR015424">
    <property type="entry name" value="PyrdxlP-dep_Trfase"/>
</dbReference>
<dbReference type="InterPro" id="IPR050087">
    <property type="entry name" value="AON_synthase_class-II"/>
</dbReference>
<dbReference type="EMBL" id="FOXX01000009">
    <property type="protein sequence ID" value="SFQ78137.1"/>
    <property type="molecule type" value="Genomic_DNA"/>
</dbReference>
<comment type="pathway">
    <text evidence="2 9">Cofactor biosynthesis; biotin biosynthesis.</text>
</comment>
<organism evidence="11 12">
    <name type="scientific">Priestia endophytica DSM 13796</name>
    <dbReference type="NCBI Taxonomy" id="1121089"/>
    <lineage>
        <taxon>Bacteria</taxon>
        <taxon>Bacillati</taxon>
        <taxon>Bacillota</taxon>
        <taxon>Bacilli</taxon>
        <taxon>Bacillales</taxon>
        <taxon>Bacillaceae</taxon>
        <taxon>Priestia</taxon>
    </lineage>
</organism>
<dbReference type="NCBIfam" id="TIGR00858">
    <property type="entry name" value="bioF"/>
    <property type="match status" value="1"/>
</dbReference>
<evidence type="ECO:0000256" key="8">
    <source>
        <dbReference type="ARBA" id="ARBA00047715"/>
    </source>
</evidence>
<sequence length="389" mass="42672">MSFNDELENRLSQMKEKGLYRTLKIMQSAPETEVEIDGRKQIVCSSNNYLGLSNDRRLIRAAQDAVETFGIGSSGARLTTGNTLLHEQLEKKLALFKKTESALLFSSGYLANIGVLSSIPGKSDVILSDQLNHASIIDGCRLSRAHTVIYAHVNMVELKKKLEATGQYERRFIVTDGVFSMDGTLAPLPEIMKLAEKYKAYVIVDDAHATGVLGKTGGGTSEHFHVHPDIIIGTLSKAVGTEGGFVTGSRILIDFLRNHARTFIFQTAMSPAICAASYTALEIIEKSDEKRSRLFAVVGEITKRLKDMGFNVKGGVTPVVAVLIGSSTKAVSFSQRLQSKGIYTSAIRPPTVAEGQSRIRITITSEYKDNEIERILDSFYITGKEMKVI</sequence>
<comment type="function">
    <text evidence="9">Catalyzes the decarboxylative condensation of pimeloyl-[acyl-carrier protein] and L-alanine to produce 8-amino-7-oxononanoate (AON), [acyl-carrier protein], and carbon dioxide.</text>
</comment>
<dbReference type="Proteomes" id="UP000182762">
    <property type="component" value="Unassembled WGS sequence"/>
</dbReference>
<dbReference type="GeneID" id="93712004"/>
<dbReference type="EC" id="2.3.1.47" evidence="9"/>
<keyword evidence="7 9" id="KW-0663">Pyridoxal phosphate</keyword>
<comment type="catalytic activity">
    <reaction evidence="8 9">
        <text>6-carboxyhexanoyl-[ACP] + L-alanine + H(+) = (8S)-8-amino-7-oxononanoate + holo-[ACP] + CO2</text>
        <dbReference type="Rhea" id="RHEA:42288"/>
        <dbReference type="Rhea" id="RHEA-COMP:9685"/>
        <dbReference type="Rhea" id="RHEA-COMP:9955"/>
        <dbReference type="ChEBI" id="CHEBI:15378"/>
        <dbReference type="ChEBI" id="CHEBI:16526"/>
        <dbReference type="ChEBI" id="CHEBI:57972"/>
        <dbReference type="ChEBI" id="CHEBI:64479"/>
        <dbReference type="ChEBI" id="CHEBI:78846"/>
        <dbReference type="ChEBI" id="CHEBI:149468"/>
        <dbReference type="EC" id="2.3.1.47"/>
    </reaction>
</comment>
<comment type="caution">
    <text evidence="11">The sequence shown here is derived from an EMBL/GenBank/DDBJ whole genome shotgun (WGS) entry which is preliminary data.</text>
</comment>
<dbReference type="InterPro" id="IPR015422">
    <property type="entry name" value="PyrdxlP-dep_Trfase_small"/>
</dbReference>
<comment type="similarity">
    <text evidence="3 9">Belongs to the class-II pyridoxal-phosphate-dependent aminotransferase family. BioF subfamily.</text>
</comment>
<evidence type="ECO:0000313" key="11">
    <source>
        <dbReference type="EMBL" id="SFQ78137.1"/>
    </source>
</evidence>
<evidence type="ECO:0000256" key="5">
    <source>
        <dbReference type="ARBA" id="ARBA00022679"/>
    </source>
</evidence>
<evidence type="ECO:0000256" key="7">
    <source>
        <dbReference type="ARBA" id="ARBA00022898"/>
    </source>
</evidence>
<accession>A0A1I6BBI4</accession>
<feature type="domain" description="Aminotransferase class I/classII large" evidence="10">
    <location>
        <begin position="40"/>
        <end position="378"/>
    </location>
</feature>
<evidence type="ECO:0000256" key="9">
    <source>
        <dbReference type="RuleBase" id="RU003693"/>
    </source>
</evidence>
<evidence type="ECO:0000313" key="12">
    <source>
        <dbReference type="Proteomes" id="UP000182762"/>
    </source>
</evidence>